<dbReference type="GO" id="GO:0008408">
    <property type="term" value="F:3'-5' exonuclease activity"/>
    <property type="evidence" value="ECO:0007669"/>
    <property type="project" value="TreeGrafter"/>
</dbReference>
<dbReference type="SUPFAM" id="SSF53098">
    <property type="entry name" value="Ribonuclease H-like"/>
    <property type="match status" value="1"/>
</dbReference>
<dbReference type="InterPro" id="IPR013520">
    <property type="entry name" value="Ribonucl_H"/>
</dbReference>
<dbReference type="EMBL" id="CAEZWY010000059">
    <property type="protein sequence ID" value="CAB4672270.1"/>
    <property type="molecule type" value="Genomic_DNA"/>
</dbReference>
<dbReference type="Pfam" id="PF00929">
    <property type="entry name" value="RNase_T"/>
    <property type="match status" value="1"/>
</dbReference>
<dbReference type="CDD" id="cd17748">
    <property type="entry name" value="BRCT_DNA_ligase_like"/>
    <property type="match status" value="1"/>
</dbReference>
<accession>A0A6J6FFS4</accession>
<dbReference type="PANTHER" id="PTHR30231">
    <property type="entry name" value="DNA POLYMERASE III SUBUNIT EPSILON"/>
    <property type="match status" value="1"/>
</dbReference>
<dbReference type="PANTHER" id="PTHR30231:SF42">
    <property type="entry name" value="EXONUCLEASE"/>
    <property type="match status" value="1"/>
</dbReference>
<evidence type="ECO:0000313" key="2">
    <source>
        <dbReference type="EMBL" id="CAB4587470.1"/>
    </source>
</evidence>
<name>A0A6J6FFS4_9ZZZZ</name>
<dbReference type="EMBL" id="CAEZUF010000019">
    <property type="protein sequence ID" value="CAB4587470.1"/>
    <property type="molecule type" value="Genomic_DNA"/>
</dbReference>
<dbReference type="SUPFAM" id="SSF52113">
    <property type="entry name" value="BRCT domain"/>
    <property type="match status" value="1"/>
</dbReference>
<dbReference type="GO" id="GO:0005829">
    <property type="term" value="C:cytosol"/>
    <property type="evidence" value="ECO:0007669"/>
    <property type="project" value="TreeGrafter"/>
</dbReference>
<evidence type="ECO:0000313" key="3">
    <source>
        <dbReference type="EMBL" id="CAB4672270.1"/>
    </source>
</evidence>
<proteinExistence type="predicted"/>
<dbReference type="Gene3D" id="3.30.420.10">
    <property type="entry name" value="Ribonuclease H-like superfamily/Ribonuclease H"/>
    <property type="match status" value="1"/>
</dbReference>
<reference evidence="2" key="1">
    <citation type="submission" date="2020-05" db="EMBL/GenBank/DDBJ databases">
        <authorList>
            <person name="Chiriac C."/>
            <person name="Salcher M."/>
            <person name="Ghai R."/>
            <person name="Kavagutti S V."/>
        </authorList>
    </citation>
    <scope>NUCLEOTIDE SEQUENCE</scope>
</reference>
<sequence>MGVSFVAFDFETANSSRASACSLGMTKVLDGKIVDSMYEIFRPPEGFDSFEGRNIAIHGIRPEDVKSKKRFIEAWPKFYAFINGLPVVAHYASFDISVLREALSASDFLWPELEYACTYVVSKNLFNMARHKLPDVARAANVNWNDAEHHNALFDSRICAEIVLSLAAKSESDTLHDFLDSLNLEFGQLFEDGWYTCRSRNILQKSQHSLGLKSSLLREISINEEADPSHQLFGQVVVFTGVISIPRPEAWKLVAAVGAIPKDGLTKKTNYLVLGEQDLSKLKAGETKSGKQREAEALKASGSDIEIIDERDFFALLEPQEWRVDRLKQSKYE</sequence>
<gene>
    <name evidence="2" type="ORF">UFOPK1791_00336</name>
    <name evidence="3" type="ORF">UFOPK2312_00633</name>
</gene>
<dbReference type="InterPro" id="IPR036420">
    <property type="entry name" value="BRCT_dom_sf"/>
</dbReference>
<evidence type="ECO:0000259" key="1">
    <source>
        <dbReference type="SMART" id="SM00479"/>
    </source>
</evidence>
<organism evidence="2">
    <name type="scientific">freshwater metagenome</name>
    <dbReference type="NCBI Taxonomy" id="449393"/>
    <lineage>
        <taxon>unclassified sequences</taxon>
        <taxon>metagenomes</taxon>
        <taxon>ecological metagenomes</taxon>
    </lineage>
</organism>
<dbReference type="SMART" id="SM00479">
    <property type="entry name" value="EXOIII"/>
    <property type="match status" value="1"/>
</dbReference>
<feature type="domain" description="Exonuclease" evidence="1">
    <location>
        <begin position="4"/>
        <end position="172"/>
    </location>
</feature>
<dbReference type="Gene3D" id="3.40.50.10190">
    <property type="entry name" value="BRCT domain"/>
    <property type="match status" value="1"/>
</dbReference>
<dbReference type="AlphaFoldDB" id="A0A6J6FFS4"/>
<dbReference type="CDD" id="cd06130">
    <property type="entry name" value="DNA_pol_III_epsilon_like"/>
    <property type="match status" value="1"/>
</dbReference>
<protein>
    <submittedName>
        <fullName evidence="2">Unannotated protein</fullName>
    </submittedName>
</protein>
<dbReference type="GO" id="GO:0003676">
    <property type="term" value="F:nucleic acid binding"/>
    <property type="evidence" value="ECO:0007669"/>
    <property type="project" value="InterPro"/>
</dbReference>
<dbReference type="InterPro" id="IPR012337">
    <property type="entry name" value="RNaseH-like_sf"/>
</dbReference>
<dbReference type="InterPro" id="IPR036397">
    <property type="entry name" value="RNaseH_sf"/>
</dbReference>